<dbReference type="PANTHER" id="PTHR45953">
    <property type="entry name" value="IDURONATE 2-SULFATASE"/>
    <property type="match status" value="1"/>
</dbReference>
<evidence type="ECO:0000256" key="2">
    <source>
        <dbReference type="ARBA" id="ARBA00022801"/>
    </source>
</evidence>
<dbReference type="SUPFAM" id="SSF53649">
    <property type="entry name" value="Alkaline phosphatase-like"/>
    <property type="match status" value="1"/>
</dbReference>
<reference evidence="5" key="1">
    <citation type="submission" date="2019-08" db="EMBL/GenBank/DDBJ databases">
        <title>Arthrobacter sp. nov., isolated from plateau pika and Tibetan wild ass.</title>
        <authorList>
            <person name="Ge Y."/>
        </authorList>
    </citation>
    <scope>NUCLEOTIDE SEQUENCE [LARGE SCALE GENOMIC DNA]</scope>
    <source>
        <strain evidence="5">HF-1365</strain>
    </source>
</reference>
<dbReference type="GO" id="GO:0005737">
    <property type="term" value="C:cytoplasm"/>
    <property type="evidence" value="ECO:0007669"/>
    <property type="project" value="TreeGrafter"/>
</dbReference>
<protein>
    <submittedName>
        <fullName evidence="4">Sulfatase-like hydrolase/transferase</fullName>
    </submittedName>
</protein>
<dbReference type="Gene3D" id="3.40.720.10">
    <property type="entry name" value="Alkaline Phosphatase, subunit A"/>
    <property type="match status" value="1"/>
</dbReference>
<accession>A0A7K0G8I4</accession>
<dbReference type="InterPro" id="IPR000917">
    <property type="entry name" value="Sulfatase_N"/>
</dbReference>
<name>A0A7K0G8I4_9ACTN</name>
<dbReference type="Pfam" id="PF00884">
    <property type="entry name" value="Sulfatase"/>
    <property type="match status" value="1"/>
</dbReference>
<keyword evidence="5" id="KW-1185">Reference proteome</keyword>
<dbReference type="RefSeq" id="WP_144688165.1">
    <property type="nucleotide sequence ID" value="NZ_VLLQ01000005.1"/>
</dbReference>
<dbReference type="GO" id="GO:0046872">
    <property type="term" value="F:metal ion binding"/>
    <property type="evidence" value="ECO:0007669"/>
    <property type="project" value="UniProtKB-KW"/>
</dbReference>
<proteinExistence type="predicted"/>
<evidence type="ECO:0000256" key="1">
    <source>
        <dbReference type="ARBA" id="ARBA00022723"/>
    </source>
</evidence>
<evidence type="ECO:0000313" key="4">
    <source>
        <dbReference type="EMBL" id="MRX79710.1"/>
    </source>
</evidence>
<keyword evidence="4" id="KW-0808">Transferase</keyword>
<keyword evidence="1" id="KW-0479">Metal-binding</keyword>
<dbReference type="AlphaFoldDB" id="A0A7K0G8I4"/>
<dbReference type="Proteomes" id="UP000470010">
    <property type="component" value="Unassembled WGS sequence"/>
</dbReference>
<dbReference type="InterPro" id="IPR017850">
    <property type="entry name" value="Alkaline_phosphatase_core_sf"/>
</dbReference>
<sequence length="505" mass="57595">MRTVLVLMDTLRRDALGCYNPEGAAQTPCLDAFAQDSVVFDNHWIGSAPCMPARRDIMCGRYNFLERPWGPVEPFDVTLVDGLRAGGTYTHIATDHCHYARTGGEGYLQLFNTWELFRGQEGDPWVSRIDEPNNMPETFYGRVREQYQKNRGRWPREEDMPSPRTFRAACDFIDENAQDDDFFLMVEAFDPHEPFDVPDTYMELYGGSDGLDRDYFEIPPYKRVSDTDIPDSAVDYVQRRYKALVTMTDHWFGTLVDKLKERGIYEDTMVLVTTDHGYFLGERDYLGKNYMHLYNELAHLPFIVHFPGGARAGERAGQLTQAIDIMPTVLEAHGCPVPPEVCGASLMPLVTDAEAPTRDYGLFGVHAMTVNVTDGRYTYFRAPVPGNQPCFEYAAIPHTIRHKMGTECPDEIECGRFLARTNYPVYKIPCRKPANIDQREDCLEEVHDSLLFDLAEDYGQTHNLVGEDAAAEEHMVALLRRGLIEHEAPREQFDRLGLEPVEDAR</sequence>
<dbReference type="CDD" id="cd16148">
    <property type="entry name" value="sulfatase_like"/>
    <property type="match status" value="1"/>
</dbReference>
<dbReference type="GO" id="GO:0008484">
    <property type="term" value="F:sulfuric ester hydrolase activity"/>
    <property type="evidence" value="ECO:0007669"/>
    <property type="project" value="TreeGrafter"/>
</dbReference>
<evidence type="ECO:0000259" key="3">
    <source>
        <dbReference type="Pfam" id="PF00884"/>
    </source>
</evidence>
<feature type="domain" description="Sulfatase N-terminal" evidence="3">
    <location>
        <begin position="3"/>
        <end position="333"/>
    </location>
</feature>
<dbReference type="EMBL" id="VTFZ01000003">
    <property type="protein sequence ID" value="MRX79710.1"/>
    <property type="molecule type" value="Genomic_DNA"/>
</dbReference>
<keyword evidence="2 4" id="KW-0378">Hydrolase</keyword>
<dbReference type="PANTHER" id="PTHR45953:SF1">
    <property type="entry name" value="IDURONATE 2-SULFATASE"/>
    <property type="match status" value="1"/>
</dbReference>
<evidence type="ECO:0000313" key="5">
    <source>
        <dbReference type="Proteomes" id="UP000470010"/>
    </source>
</evidence>
<organism evidence="4 5">
    <name type="scientific">Enorma shizhengliae</name>
    <dbReference type="NCBI Taxonomy" id="2606615"/>
    <lineage>
        <taxon>Bacteria</taxon>
        <taxon>Bacillati</taxon>
        <taxon>Actinomycetota</taxon>
        <taxon>Coriobacteriia</taxon>
        <taxon>Coriobacteriales</taxon>
        <taxon>Coriobacteriaceae</taxon>
        <taxon>Enorma</taxon>
    </lineage>
</organism>
<gene>
    <name evidence="4" type="ORF">GJE22_03695</name>
</gene>
<comment type="caution">
    <text evidence="4">The sequence shown here is derived from an EMBL/GenBank/DDBJ whole genome shotgun (WGS) entry which is preliminary data.</text>
</comment>
<dbReference type="GO" id="GO:0016740">
    <property type="term" value="F:transferase activity"/>
    <property type="evidence" value="ECO:0007669"/>
    <property type="project" value="UniProtKB-KW"/>
</dbReference>